<reference evidence="1 2" key="1">
    <citation type="submission" date="2018-03" db="EMBL/GenBank/DDBJ databases">
        <title>Genomic Encyclopedia of Archaeal and Bacterial Type Strains, Phase II (KMG-II): from individual species to whole genera.</title>
        <authorList>
            <person name="Goeker M."/>
        </authorList>
    </citation>
    <scope>NUCLEOTIDE SEQUENCE [LARGE SCALE GENOMIC DNA]</scope>
    <source>
        <strain evidence="1 2">DSM 43146</strain>
    </source>
</reference>
<dbReference type="AlphaFoldDB" id="A0A2T0KFN1"/>
<comment type="caution">
    <text evidence="1">The sequence shown here is derived from an EMBL/GenBank/DDBJ whole genome shotgun (WGS) entry which is preliminary data.</text>
</comment>
<evidence type="ECO:0000313" key="2">
    <source>
        <dbReference type="Proteomes" id="UP000239415"/>
    </source>
</evidence>
<evidence type="ECO:0008006" key="3">
    <source>
        <dbReference type="Google" id="ProtNLM"/>
    </source>
</evidence>
<dbReference type="RefSeq" id="WP_106318856.1">
    <property type="nucleotide sequence ID" value="NZ_BOMO01000032.1"/>
</dbReference>
<evidence type="ECO:0000313" key="1">
    <source>
        <dbReference type="EMBL" id="PRX22180.1"/>
    </source>
</evidence>
<accession>A0A2T0KFN1</accession>
<name>A0A2T0KFN1_9ACTN</name>
<proteinExistence type="predicted"/>
<protein>
    <recommendedName>
        <fullName evidence="3">Flavin reductase (DIM6/NTAB) family NADH-FMN oxidoreductase RutF</fullName>
    </recommendedName>
</protein>
<organism evidence="1 2">
    <name type="scientific">Actinoplanes italicus</name>
    <dbReference type="NCBI Taxonomy" id="113567"/>
    <lineage>
        <taxon>Bacteria</taxon>
        <taxon>Bacillati</taxon>
        <taxon>Actinomycetota</taxon>
        <taxon>Actinomycetes</taxon>
        <taxon>Micromonosporales</taxon>
        <taxon>Micromonosporaceae</taxon>
        <taxon>Actinoplanes</taxon>
    </lineage>
</organism>
<dbReference type="EMBL" id="PVMZ01000005">
    <property type="protein sequence ID" value="PRX22180.1"/>
    <property type="molecule type" value="Genomic_DNA"/>
</dbReference>
<dbReference type="OrthoDB" id="3393036at2"/>
<sequence>MSHRKPATGAEHQPDPATYDCRSCDRTWPCDPAREHLLSTTPDAVQLGIRLWAELENAAAVLRHEPPSVLFERFLSWARQQTQGVIHD</sequence>
<keyword evidence="2" id="KW-1185">Reference proteome</keyword>
<dbReference type="Proteomes" id="UP000239415">
    <property type="component" value="Unassembled WGS sequence"/>
</dbReference>
<gene>
    <name evidence="1" type="ORF">CLV67_105357</name>
</gene>